<dbReference type="GO" id="GO:0036311">
    <property type="term" value="F:chitin disaccharide deacetylase activity"/>
    <property type="evidence" value="ECO:0007669"/>
    <property type="project" value="UniProtKB-EC"/>
</dbReference>
<evidence type="ECO:0000256" key="4">
    <source>
        <dbReference type="ARBA" id="ARBA00022842"/>
    </source>
</evidence>
<dbReference type="InterPro" id="IPR006879">
    <property type="entry name" value="YdjC-like"/>
</dbReference>
<sequence>MIKLIVNADDFGLSHGVNNGIIDSYLYGIVNSTSMMMNMSGTEHAIHLAMKYPDYRVGIHLVLTCGRPLLEDVTTLVDDNGHFKSLSNLMTKNISLDELEREWTAQIELFISSGLNPTHIDSHHHVHTLKELSPVVKRLSEKFGLPVRRNGSIGIDGVESFADISLFDFYGEGVTPNYFTTLHTRIEDGLTVEIMCHPAYLDNILLNGSSYTYKRLDELEILTSVNLPKNIYLL</sequence>
<proteinExistence type="predicted"/>
<dbReference type="EMBL" id="JAMQCR010000001">
    <property type="protein sequence ID" value="MCM2532249.1"/>
    <property type="molecule type" value="Genomic_DNA"/>
</dbReference>
<organism evidence="6 7">
    <name type="scientific">Neobacillus pocheonensis</name>
    <dbReference type="NCBI Taxonomy" id="363869"/>
    <lineage>
        <taxon>Bacteria</taxon>
        <taxon>Bacillati</taxon>
        <taxon>Bacillota</taxon>
        <taxon>Bacilli</taxon>
        <taxon>Bacillales</taxon>
        <taxon>Bacillaceae</taxon>
        <taxon>Neobacillus</taxon>
    </lineage>
</organism>
<protein>
    <submittedName>
        <fullName evidence="6">Chitin disaccharide deacetylase</fullName>
        <ecNumber evidence="6">3.5.1.105</ecNumber>
    </submittedName>
</protein>
<dbReference type="EC" id="3.5.1.105" evidence="6"/>
<accession>A0ABT0W8C1</accession>
<evidence type="ECO:0000256" key="1">
    <source>
        <dbReference type="ARBA" id="ARBA00001946"/>
    </source>
</evidence>
<dbReference type="PANTHER" id="PTHR31609">
    <property type="entry name" value="YDJC DEACETYLASE FAMILY MEMBER"/>
    <property type="match status" value="1"/>
</dbReference>
<dbReference type="NCBIfam" id="NF002559">
    <property type="entry name" value="PRK02134.1"/>
    <property type="match status" value="1"/>
</dbReference>
<keyword evidence="2" id="KW-0479">Metal-binding</keyword>
<dbReference type="Proteomes" id="UP001523262">
    <property type="component" value="Unassembled WGS sequence"/>
</dbReference>
<evidence type="ECO:0000313" key="6">
    <source>
        <dbReference type="EMBL" id="MCM2532249.1"/>
    </source>
</evidence>
<comment type="caution">
    <text evidence="6">The sequence shown here is derived from an EMBL/GenBank/DDBJ whole genome shotgun (WGS) entry which is preliminary data.</text>
</comment>
<evidence type="ECO:0000256" key="3">
    <source>
        <dbReference type="ARBA" id="ARBA00022801"/>
    </source>
</evidence>
<comment type="cofactor">
    <cofactor evidence="1">
        <name>Mg(2+)</name>
        <dbReference type="ChEBI" id="CHEBI:18420"/>
    </cofactor>
</comment>
<name>A0ABT0W8C1_9BACI</name>
<dbReference type="PANTHER" id="PTHR31609:SF1">
    <property type="entry name" value="CARBOHYDRATE DEACETYLASE"/>
    <property type="match status" value="1"/>
</dbReference>
<evidence type="ECO:0000313" key="7">
    <source>
        <dbReference type="Proteomes" id="UP001523262"/>
    </source>
</evidence>
<dbReference type="Pfam" id="PF04794">
    <property type="entry name" value="YdjC"/>
    <property type="match status" value="1"/>
</dbReference>
<gene>
    <name evidence="6" type="primary">chbG</name>
    <name evidence="6" type="ORF">NDK43_07360</name>
</gene>
<dbReference type="Gene3D" id="3.20.20.370">
    <property type="entry name" value="Glycoside hydrolase/deacetylase"/>
    <property type="match status" value="1"/>
</dbReference>
<keyword evidence="3 6" id="KW-0378">Hydrolase</keyword>
<dbReference type="SUPFAM" id="SSF88713">
    <property type="entry name" value="Glycoside hydrolase/deacetylase"/>
    <property type="match status" value="1"/>
</dbReference>
<dbReference type="CDD" id="cd10803">
    <property type="entry name" value="YdjC_EF3048_like"/>
    <property type="match status" value="1"/>
</dbReference>
<evidence type="ECO:0000256" key="5">
    <source>
        <dbReference type="ARBA" id="ARBA00023277"/>
    </source>
</evidence>
<reference evidence="6 7" key="1">
    <citation type="submission" date="2022-06" db="EMBL/GenBank/DDBJ databases">
        <authorList>
            <person name="Jeon C.O."/>
        </authorList>
    </citation>
    <scope>NUCLEOTIDE SEQUENCE [LARGE SCALE GENOMIC DNA]</scope>
    <source>
        <strain evidence="6 7">KCTC 13943</strain>
    </source>
</reference>
<keyword evidence="5" id="KW-0119">Carbohydrate metabolism</keyword>
<dbReference type="InterPro" id="IPR011330">
    <property type="entry name" value="Glyco_hydro/deAcase_b/a-brl"/>
</dbReference>
<keyword evidence="4" id="KW-0460">Magnesium</keyword>
<keyword evidence="7" id="KW-1185">Reference proteome</keyword>
<evidence type="ECO:0000256" key="2">
    <source>
        <dbReference type="ARBA" id="ARBA00022723"/>
    </source>
</evidence>
<dbReference type="InterPro" id="IPR022948">
    <property type="entry name" value="COD_ChbG_bac"/>
</dbReference>